<evidence type="ECO:0000313" key="12">
    <source>
        <dbReference type="Proteomes" id="UP000785200"/>
    </source>
</evidence>
<feature type="binding site" evidence="9">
    <location>
        <position position="337"/>
    </location>
    <ligand>
        <name>K(+)</name>
        <dbReference type="ChEBI" id="CHEBI:29103"/>
    </ligand>
</feature>
<feature type="domain" description="Carbohydrate kinase PfkB" evidence="10">
    <location>
        <begin position="9"/>
        <end position="345"/>
    </location>
</feature>
<dbReference type="InterPro" id="IPR029056">
    <property type="entry name" value="Ribokinase-like"/>
</dbReference>
<dbReference type="GO" id="GO:0046872">
    <property type="term" value="F:metal ion binding"/>
    <property type="evidence" value="ECO:0007669"/>
    <property type="project" value="UniProtKB-KW"/>
</dbReference>
<dbReference type="InterPro" id="IPR011877">
    <property type="entry name" value="Ribokinase"/>
</dbReference>
<feature type="active site" description="Proton acceptor" evidence="9">
    <location>
        <position position="293"/>
    </location>
</feature>
<feature type="binding site" evidence="9">
    <location>
        <position position="293"/>
    </location>
    <ligand>
        <name>substrate</name>
    </ligand>
</feature>
<evidence type="ECO:0000313" key="11">
    <source>
        <dbReference type="EMBL" id="KAG0652304.1"/>
    </source>
</evidence>
<organism evidence="11 12">
    <name type="scientific">Hyphodiscus hymeniophilus</name>
    <dbReference type="NCBI Taxonomy" id="353542"/>
    <lineage>
        <taxon>Eukaryota</taxon>
        <taxon>Fungi</taxon>
        <taxon>Dikarya</taxon>
        <taxon>Ascomycota</taxon>
        <taxon>Pezizomycotina</taxon>
        <taxon>Leotiomycetes</taxon>
        <taxon>Helotiales</taxon>
        <taxon>Hyphodiscaceae</taxon>
        <taxon>Hyphodiscus</taxon>
    </lineage>
</organism>
<accession>A0A9P7B0Q3</accession>
<keyword evidence="2 9" id="KW-0479">Metal-binding</keyword>
<evidence type="ECO:0000256" key="1">
    <source>
        <dbReference type="ARBA" id="ARBA00022679"/>
    </source>
</evidence>
<dbReference type="AlphaFoldDB" id="A0A9P7B0Q3"/>
<comment type="cofactor">
    <cofactor evidence="9">
        <name>Mg(2+)</name>
        <dbReference type="ChEBI" id="CHEBI:18420"/>
    </cofactor>
    <text evidence="9">Requires a divalent cation, most likely magnesium in vivo, as an electrophilic catalyst to aid phosphoryl group transfer. It is the chelate of the metal and the nucleotide that is the actual substrate.</text>
</comment>
<keyword evidence="6 9" id="KW-0460">Magnesium</keyword>
<comment type="activity regulation">
    <text evidence="9">Activated by a monovalent cation that binds near, but not in, the active site. The most likely occupant of the site in vivo is potassium. Ion binding induces a conformational change that may alter substrate affinity.</text>
</comment>
<dbReference type="GO" id="GO:0004747">
    <property type="term" value="F:ribokinase activity"/>
    <property type="evidence" value="ECO:0007669"/>
    <property type="project" value="UniProtKB-UniRule"/>
</dbReference>
<comment type="caution">
    <text evidence="11">The sequence shown here is derived from an EMBL/GenBank/DDBJ whole genome shotgun (WGS) entry which is preliminary data.</text>
</comment>
<keyword evidence="12" id="KW-1185">Reference proteome</keyword>
<protein>
    <recommendedName>
        <fullName evidence="9">Ribokinase</fullName>
        <shortName evidence="9">RK</shortName>
        <ecNumber evidence="9">2.7.1.15</ecNumber>
    </recommendedName>
</protein>
<dbReference type="GO" id="GO:0005524">
    <property type="term" value="F:ATP binding"/>
    <property type="evidence" value="ECO:0007669"/>
    <property type="project" value="UniProtKB-UniRule"/>
</dbReference>
<dbReference type="Proteomes" id="UP000785200">
    <property type="component" value="Unassembled WGS sequence"/>
</dbReference>
<keyword evidence="5 9" id="KW-0067">ATP-binding</keyword>
<comment type="subcellular location">
    <subcellularLocation>
        <location evidence="9">Cytoplasm</location>
    </subcellularLocation>
    <subcellularLocation>
        <location evidence="9">Nucleus</location>
    </subcellularLocation>
</comment>
<dbReference type="InterPro" id="IPR002139">
    <property type="entry name" value="Ribo/fructo_kinase"/>
</dbReference>
<dbReference type="GO" id="GO:0005737">
    <property type="term" value="C:cytoplasm"/>
    <property type="evidence" value="ECO:0007669"/>
    <property type="project" value="UniProtKB-SubCell"/>
</dbReference>
<dbReference type="Pfam" id="PF00294">
    <property type="entry name" value="PfkB"/>
    <property type="match status" value="1"/>
</dbReference>
<dbReference type="GO" id="GO:0019303">
    <property type="term" value="P:D-ribose catabolic process"/>
    <property type="evidence" value="ECO:0007669"/>
    <property type="project" value="UniProtKB-UniRule"/>
</dbReference>
<dbReference type="CDD" id="cd01174">
    <property type="entry name" value="ribokinase"/>
    <property type="match status" value="1"/>
</dbReference>
<proteinExistence type="inferred from homology"/>
<dbReference type="OrthoDB" id="415590at2759"/>
<evidence type="ECO:0000256" key="3">
    <source>
        <dbReference type="ARBA" id="ARBA00022741"/>
    </source>
</evidence>
<dbReference type="EC" id="2.7.1.15" evidence="9"/>
<comment type="function">
    <text evidence="9">Catalyzes the phosphorylation of ribose at O-5 in a reaction requiring ATP and magnesium. The resulting D-ribose-5-phosphate can then be used either for sythesis of nucleotides, histidine, and tryptophan, or as a component of the pentose phosphate pathway.</text>
</comment>
<reference evidence="11" key="1">
    <citation type="submission" date="2019-07" db="EMBL/GenBank/DDBJ databases">
        <title>Hyphodiscus hymeniophilus genome sequencing and assembly.</title>
        <authorList>
            <person name="Kramer G."/>
            <person name="Nodwell J."/>
        </authorList>
    </citation>
    <scope>NUCLEOTIDE SEQUENCE</scope>
    <source>
        <strain evidence="11">ATCC 34498</strain>
    </source>
</reference>
<dbReference type="PANTHER" id="PTHR10584:SF166">
    <property type="entry name" value="RIBOKINASE"/>
    <property type="match status" value="1"/>
</dbReference>
<keyword evidence="1 9" id="KW-0808">Transferase</keyword>
<feature type="binding site" evidence="9">
    <location>
        <begin position="292"/>
        <end position="293"/>
    </location>
    <ligand>
        <name>ATP</name>
        <dbReference type="ChEBI" id="CHEBI:30616"/>
    </ligand>
</feature>
<evidence type="ECO:0000256" key="5">
    <source>
        <dbReference type="ARBA" id="ARBA00022840"/>
    </source>
</evidence>
<keyword evidence="8 9" id="KW-0119">Carbohydrate metabolism</keyword>
<keyword evidence="3 9" id="KW-0547">Nucleotide-binding</keyword>
<evidence type="ECO:0000256" key="7">
    <source>
        <dbReference type="ARBA" id="ARBA00022958"/>
    </source>
</evidence>
<dbReference type="InterPro" id="IPR011611">
    <property type="entry name" value="PfkB_dom"/>
</dbReference>
<evidence type="ECO:0000256" key="2">
    <source>
        <dbReference type="ARBA" id="ARBA00022723"/>
    </source>
</evidence>
<feature type="binding site" evidence="9">
    <location>
        <begin position="259"/>
        <end position="264"/>
    </location>
    <ligand>
        <name>ATP</name>
        <dbReference type="ChEBI" id="CHEBI:30616"/>
    </ligand>
</feature>
<comment type="pathway">
    <text evidence="9">Carbohydrate metabolism; D-ribose degradation; D-ribose 5-phosphate from beta-D-ribopyranose: step 2/2.</text>
</comment>
<dbReference type="EMBL" id="VNKQ01000003">
    <property type="protein sequence ID" value="KAG0652304.1"/>
    <property type="molecule type" value="Genomic_DNA"/>
</dbReference>
<dbReference type="PANTHER" id="PTHR10584">
    <property type="entry name" value="SUGAR KINASE"/>
    <property type="match status" value="1"/>
</dbReference>
<feature type="binding site" evidence="9">
    <location>
        <position position="289"/>
    </location>
    <ligand>
        <name>K(+)</name>
        <dbReference type="ChEBI" id="CHEBI:29103"/>
    </ligand>
</feature>
<evidence type="ECO:0000259" key="10">
    <source>
        <dbReference type="Pfam" id="PF00294"/>
    </source>
</evidence>
<feature type="binding site" evidence="9">
    <location>
        <position position="287"/>
    </location>
    <ligand>
        <name>K(+)</name>
        <dbReference type="ChEBI" id="CHEBI:29103"/>
    </ligand>
</feature>
<evidence type="ECO:0000256" key="9">
    <source>
        <dbReference type="HAMAP-Rule" id="MF_03215"/>
    </source>
</evidence>
<feature type="binding site" evidence="9">
    <location>
        <position position="334"/>
    </location>
    <ligand>
        <name>K(+)</name>
        <dbReference type="ChEBI" id="CHEBI:29103"/>
    </ligand>
</feature>
<name>A0A9P7B0Q3_9HELO</name>
<keyword evidence="9" id="KW-0963">Cytoplasm</keyword>
<dbReference type="HAMAP" id="MF_01987">
    <property type="entry name" value="Ribokinase"/>
    <property type="match status" value="1"/>
</dbReference>
<feature type="binding site" evidence="9">
    <location>
        <begin position="17"/>
        <end position="19"/>
    </location>
    <ligand>
        <name>substrate</name>
    </ligand>
</feature>
<feature type="binding site" evidence="9">
    <location>
        <begin position="45"/>
        <end position="49"/>
    </location>
    <ligand>
        <name>substrate</name>
    </ligand>
</feature>
<gene>
    <name evidence="11" type="ORF">D0Z07_1206</name>
</gene>
<keyword evidence="7 9" id="KW-0630">Potassium</keyword>
<feature type="binding site" evidence="9">
    <location>
        <position position="339"/>
    </location>
    <ligand>
        <name>K(+)</name>
        <dbReference type="ChEBI" id="CHEBI:29103"/>
    </ligand>
</feature>
<dbReference type="Gene3D" id="3.40.1190.20">
    <property type="match status" value="1"/>
</dbReference>
<keyword evidence="4 9" id="KW-0418">Kinase</keyword>
<evidence type="ECO:0000256" key="6">
    <source>
        <dbReference type="ARBA" id="ARBA00022842"/>
    </source>
</evidence>
<dbReference type="SUPFAM" id="SSF53613">
    <property type="entry name" value="Ribokinase-like"/>
    <property type="match status" value="1"/>
</dbReference>
<dbReference type="PRINTS" id="PR00990">
    <property type="entry name" value="RIBOKINASE"/>
</dbReference>
<feature type="binding site" evidence="9">
    <location>
        <position position="328"/>
    </location>
    <ligand>
        <name>ATP</name>
        <dbReference type="ChEBI" id="CHEBI:30616"/>
    </ligand>
</feature>
<evidence type="ECO:0000256" key="8">
    <source>
        <dbReference type="ARBA" id="ARBA00023277"/>
    </source>
</evidence>
<dbReference type="GO" id="GO:0005634">
    <property type="term" value="C:nucleus"/>
    <property type="evidence" value="ECO:0007669"/>
    <property type="project" value="UniProtKB-SubCell"/>
</dbReference>
<feature type="binding site" evidence="9">
    <location>
        <position position="163"/>
    </location>
    <ligand>
        <name>substrate</name>
    </ligand>
</feature>
<evidence type="ECO:0000256" key="4">
    <source>
        <dbReference type="ARBA" id="ARBA00022777"/>
    </source>
</evidence>
<comment type="catalytic activity">
    <reaction evidence="9">
        <text>D-ribose + ATP = D-ribose 5-phosphate + ADP + H(+)</text>
        <dbReference type="Rhea" id="RHEA:13697"/>
        <dbReference type="ChEBI" id="CHEBI:15378"/>
        <dbReference type="ChEBI" id="CHEBI:30616"/>
        <dbReference type="ChEBI" id="CHEBI:47013"/>
        <dbReference type="ChEBI" id="CHEBI:78346"/>
        <dbReference type="ChEBI" id="CHEBI:456216"/>
        <dbReference type="EC" id="2.7.1.15"/>
    </reaction>
</comment>
<keyword evidence="9" id="KW-0539">Nucleus</keyword>
<sequence>MKVVLGTPHICVIGSLNIDFVTYTSRCPEAGETLTARSLSINAGGKGANQAVACGRASFSSKSRQDVTVSMIGAVGADDPNYATLLKSVLERSGVSTRGVEERKDCQTGSATIIVEEGGGGENRILVVPGANHSGMSDVESIYTKITNNNQQPSPEVVVLQGEIPRQTVLGLLRHFNVSGSKTRVVFNAAPVFPEGTPLSALKNLAVLIMNETETMQLAASVAVELRLSVASGEELELKPAQLASFFHDLANVKIVLITLGAKGVFFSTETGRQGFVNAVKVKKVADTTAAGDTFVGYFATAFAKFVATGLDLEAFDAGIEDVVEAANSAAAMCVQRIGAMKSIPFAYE</sequence>
<feature type="binding site" evidence="9">
    <location>
        <position position="211"/>
    </location>
    <ligand>
        <name>ATP</name>
        <dbReference type="ChEBI" id="CHEBI:30616"/>
    </ligand>
</feature>
<comment type="subunit">
    <text evidence="9">Homodimer.</text>
</comment>
<comment type="similarity">
    <text evidence="9">Belongs to the carbohydrate kinase PfkB family. Ribokinase subfamily.</text>
</comment>
<comment type="caution">
    <text evidence="9">Lacks conserved residue(s) required for the propagation of feature annotation.</text>
</comment>
<feature type="binding site" evidence="9">
    <location>
        <position position="343"/>
    </location>
    <ligand>
        <name>K(+)</name>
        <dbReference type="ChEBI" id="CHEBI:29103"/>
    </ligand>
</feature>